<evidence type="ECO:0000259" key="2">
    <source>
        <dbReference type="Pfam" id="PF01182"/>
    </source>
</evidence>
<evidence type="ECO:0000313" key="3">
    <source>
        <dbReference type="EMBL" id="GHA35777.1"/>
    </source>
</evidence>
<evidence type="ECO:0000313" key="4">
    <source>
        <dbReference type="Proteomes" id="UP000646579"/>
    </source>
</evidence>
<keyword evidence="4" id="KW-1185">Reference proteome</keyword>
<dbReference type="InterPro" id="IPR004547">
    <property type="entry name" value="Glucosamine6P_isomerase"/>
</dbReference>
<protein>
    <submittedName>
        <fullName evidence="3">Glucosamine-6-phosphate deaminase</fullName>
    </submittedName>
</protein>
<dbReference type="RefSeq" id="WP_189427058.1">
    <property type="nucleotide sequence ID" value="NZ_BMZE01000004.1"/>
</dbReference>
<comment type="caution">
    <text evidence="3">The sequence shown here is derived from an EMBL/GenBank/DDBJ whole genome shotgun (WGS) entry which is preliminary data.</text>
</comment>
<dbReference type="GO" id="GO:0019262">
    <property type="term" value="P:N-acetylneuraminate catabolic process"/>
    <property type="evidence" value="ECO:0007669"/>
    <property type="project" value="TreeGrafter"/>
</dbReference>
<organism evidence="3 4">
    <name type="scientific">Devosia pacifica</name>
    <dbReference type="NCBI Taxonomy" id="1335967"/>
    <lineage>
        <taxon>Bacteria</taxon>
        <taxon>Pseudomonadati</taxon>
        <taxon>Pseudomonadota</taxon>
        <taxon>Alphaproteobacteria</taxon>
        <taxon>Hyphomicrobiales</taxon>
        <taxon>Devosiaceae</taxon>
        <taxon>Devosia</taxon>
    </lineage>
</organism>
<dbReference type="GO" id="GO:0005975">
    <property type="term" value="P:carbohydrate metabolic process"/>
    <property type="evidence" value="ECO:0007669"/>
    <property type="project" value="InterPro"/>
</dbReference>
<dbReference type="GO" id="GO:0005737">
    <property type="term" value="C:cytoplasm"/>
    <property type="evidence" value="ECO:0007669"/>
    <property type="project" value="TreeGrafter"/>
</dbReference>
<reference evidence="3" key="1">
    <citation type="journal article" date="2014" name="Int. J. Syst. Evol. Microbiol.">
        <title>Complete genome sequence of Corynebacterium casei LMG S-19264T (=DSM 44701T), isolated from a smear-ripened cheese.</title>
        <authorList>
            <consortium name="US DOE Joint Genome Institute (JGI-PGF)"/>
            <person name="Walter F."/>
            <person name="Albersmeier A."/>
            <person name="Kalinowski J."/>
            <person name="Ruckert C."/>
        </authorList>
    </citation>
    <scope>NUCLEOTIDE SEQUENCE</scope>
    <source>
        <strain evidence="3">KCTC 32437</strain>
    </source>
</reference>
<evidence type="ECO:0000256" key="1">
    <source>
        <dbReference type="ARBA" id="ARBA00022801"/>
    </source>
</evidence>
<dbReference type="GO" id="GO:0006043">
    <property type="term" value="P:glucosamine catabolic process"/>
    <property type="evidence" value="ECO:0007669"/>
    <property type="project" value="TreeGrafter"/>
</dbReference>
<dbReference type="Proteomes" id="UP000646579">
    <property type="component" value="Unassembled WGS sequence"/>
</dbReference>
<keyword evidence="1" id="KW-0378">Hydrolase</keyword>
<dbReference type="Pfam" id="PF01182">
    <property type="entry name" value="Glucosamine_iso"/>
    <property type="match status" value="1"/>
</dbReference>
<accession>A0A918VXY9</accession>
<dbReference type="GO" id="GO:0004342">
    <property type="term" value="F:glucosamine-6-phosphate deaminase activity"/>
    <property type="evidence" value="ECO:0007669"/>
    <property type="project" value="InterPro"/>
</dbReference>
<dbReference type="PANTHER" id="PTHR11280">
    <property type="entry name" value="GLUCOSAMINE-6-PHOSPHATE ISOMERASE"/>
    <property type="match status" value="1"/>
</dbReference>
<gene>
    <name evidence="3" type="primary">nagB</name>
    <name evidence="3" type="ORF">GCM10007989_34750</name>
</gene>
<dbReference type="InterPro" id="IPR037171">
    <property type="entry name" value="NagB/RpiA_transferase-like"/>
</dbReference>
<dbReference type="GO" id="GO:0042802">
    <property type="term" value="F:identical protein binding"/>
    <property type="evidence" value="ECO:0007669"/>
    <property type="project" value="TreeGrafter"/>
</dbReference>
<dbReference type="AlphaFoldDB" id="A0A918VXY9"/>
<feature type="domain" description="Glucosamine/galactosamine-6-phosphate isomerase" evidence="2">
    <location>
        <begin position="11"/>
        <end position="244"/>
    </location>
</feature>
<reference evidence="3" key="2">
    <citation type="submission" date="2020-09" db="EMBL/GenBank/DDBJ databases">
        <authorList>
            <person name="Sun Q."/>
            <person name="Kim S."/>
        </authorList>
    </citation>
    <scope>NUCLEOTIDE SEQUENCE</scope>
    <source>
        <strain evidence="3">KCTC 32437</strain>
    </source>
</reference>
<dbReference type="Gene3D" id="3.40.50.1360">
    <property type="match status" value="1"/>
</dbReference>
<dbReference type="PANTHER" id="PTHR11280:SF5">
    <property type="entry name" value="GLUCOSAMINE-6-PHOSPHATE ISOMERASE"/>
    <property type="match status" value="1"/>
</dbReference>
<sequence>MPDISIRPVAEHAAQLADTILEAVDVATSENRKYLLGCPTGRTPTPLYKAMAERLARHPQSLRALVLVMMDEYVEQAPDGNFTYIDAEAHNSCRRFARDDIQRRLNASLPASMQLPDANVWFPGPHNPAAYDERISHAGGLGFFILASGASDGHVAFNPPGTAAESRTRIVPLAEQTRIDNMGTFPGFASLDEVPTHGISVGIATIAEARSAAMLLFGAQKAEAFRQITGVSDYRSEWPATVIHLVRNGRILADEAAAQVDAS</sequence>
<dbReference type="EMBL" id="BMZE01000004">
    <property type="protein sequence ID" value="GHA35777.1"/>
    <property type="molecule type" value="Genomic_DNA"/>
</dbReference>
<name>A0A918VXY9_9HYPH</name>
<proteinExistence type="predicted"/>
<dbReference type="InterPro" id="IPR006148">
    <property type="entry name" value="Glc/Gal-6P_isomerase"/>
</dbReference>
<dbReference type="GO" id="GO:0006046">
    <property type="term" value="P:N-acetylglucosamine catabolic process"/>
    <property type="evidence" value="ECO:0007669"/>
    <property type="project" value="TreeGrafter"/>
</dbReference>
<dbReference type="SUPFAM" id="SSF100950">
    <property type="entry name" value="NagB/RpiA/CoA transferase-like"/>
    <property type="match status" value="1"/>
</dbReference>